<dbReference type="CDD" id="cd02440">
    <property type="entry name" value="AdoMet_MTases"/>
    <property type="match status" value="1"/>
</dbReference>
<comment type="caution">
    <text evidence="3">The sequence shown here is derived from an EMBL/GenBank/DDBJ whole genome shotgun (WGS) entry which is preliminary data.</text>
</comment>
<sequence length="213" mass="23958">MGQFVSVERGKTRMSINEYIAKQFANPRGIGGRIVMAVMNRQNAQMYEATERLLRPRNDDTILDIGCGNGIMLERIAHACDCHLIGTDISEDALEIAKRRLAGTNVELLRCPVDDMPREDATVDKALTINTIYFWEDLASGFEEIARVLKPEGIFTSTHYTNRALESYSHTQFGYRMRTEQEVVSAAEIAGFTVQIKSIMDGRAYCVVGRRQA</sequence>
<proteinExistence type="predicted"/>
<dbReference type="InterPro" id="IPR041698">
    <property type="entry name" value="Methyltransf_25"/>
</dbReference>
<dbReference type="GO" id="GO:0003838">
    <property type="term" value="F:sterol 24-C-methyltransferase activity"/>
    <property type="evidence" value="ECO:0007669"/>
    <property type="project" value="TreeGrafter"/>
</dbReference>
<keyword evidence="1 3" id="KW-0808">Transferase</keyword>
<dbReference type="GO" id="GO:0016126">
    <property type="term" value="P:sterol biosynthetic process"/>
    <property type="evidence" value="ECO:0007669"/>
    <property type="project" value="TreeGrafter"/>
</dbReference>
<dbReference type="PANTHER" id="PTHR44068">
    <property type="entry name" value="ZGC:194242"/>
    <property type="match status" value="1"/>
</dbReference>
<evidence type="ECO:0000313" key="4">
    <source>
        <dbReference type="Proteomes" id="UP000308978"/>
    </source>
</evidence>
<evidence type="ECO:0000313" key="3">
    <source>
        <dbReference type="EMBL" id="THG36007.1"/>
    </source>
</evidence>
<protein>
    <submittedName>
        <fullName evidence="3">Class I SAM-dependent methyltransferase</fullName>
    </submittedName>
</protein>
<feature type="domain" description="Methyltransferase" evidence="2">
    <location>
        <begin position="62"/>
        <end position="153"/>
    </location>
</feature>
<organism evidence="3 4">
    <name type="scientific">Adlercreutzia caecimuris</name>
    <dbReference type="NCBI Taxonomy" id="671266"/>
    <lineage>
        <taxon>Bacteria</taxon>
        <taxon>Bacillati</taxon>
        <taxon>Actinomycetota</taxon>
        <taxon>Coriobacteriia</taxon>
        <taxon>Eggerthellales</taxon>
        <taxon>Eggerthellaceae</taxon>
        <taxon>Adlercreutzia</taxon>
    </lineage>
</organism>
<dbReference type="Proteomes" id="UP000308978">
    <property type="component" value="Unassembled WGS sequence"/>
</dbReference>
<name>A0A4V3WUI9_9ACTN</name>
<dbReference type="SUPFAM" id="SSF53335">
    <property type="entry name" value="S-adenosyl-L-methionine-dependent methyltransferases"/>
    <property type="match status" value="1"/>
</dbReference>
<dbReference type="InterPro" id="IPR029063">
    <property type="entry name" value="SAM-dependent_MTases_sf"/>
</dbReference>
<keyword evidence="3" id="KW-0489">Methyltransferase</keyword>
<reference evidence="3 4" key="1">
    <citation type="submission" date="2019-04" db="EMBL/GenBank/DDBJ databases">
        <title>Microbes associate with the intestines of laboratory mice.</title>
        <authorList>
            <person name="Navarre W."/>
            <person name="Wong E."/>
            <person name="Huang K.C."/>
            <person name="Tropini C."/>
            <person name="Ng K."/>
            <person name="Yu B."/>
        </authorList>
    </citation>
    <scope>NUCLEOTIDE SEQUENCE [LARGE SCALE GENOMIC DNA]</scope>
    <source>
        <strain evidence="3 4">NM80_B27</strain>
    </source>
</reference>
<evidence type="ECO:0000256" key="1">
    <source>
        <dbReference type="ARBA" id="ARBA00022679"/>
    </source>
</evidence>
<dbReference type="GO" id="GO:0032259">
    <property type="term" value="P:methylation"/>
    <property type="evidence" value="ECO:0007669"/>
    <property type="project" value="UniProtKB-KW"/>
</dbReference>
<dbReference type="Pfam" id="PF13649">
    <property type="entry name" value="Methyltransf_25"/>
    <property type="match status" value="1"/>
</dbReference>
<accession>A0A4V3WUI9</accession>
<dbReference type="InterPro" id="IPR050447">
    <property type="entry name" value="Erg6_SMT_methyltransf"/>
</dbReference>
<dbReference type="EMBL" id="SSTJ01000018">
    <property type="protein sequence ID" value="THG36007.1"/>
    <property type="molecule type" value="Genomic_DNA"/>
</dbReference>
<dbReference type="PANTHER" id="PTHR44068:SF1">
    <property type="entry name" value="HYPOTHETICAL LOC100005854"/>
    <property type="match status" value="1"/>
</dbReference>
<dbReference type="AlphaFoldDB" id="A0A4V3WUI9"/>
<gene>
    <name evidence="3" type="ORF">E5986_10435</name>
</gene>
<evidence type="ECO:0000259" key="2">
    <source>
        <dbReference type="Pfam" id="PF13649"/>
    </source>
</evidence>
<dbReference type="Gene3D" id="3.40.50.150">
    <property type="entry name" value="Vaccinia Virus protein VP39"/>
    <property type="match status" value="1"/>
</dbReference>